<dbReference type="SUPFAM" id="SSF69304">
    <property type="entry name" value="Tricorn protease N-terminal domain"/>
    <property type="match status" value="1"/>
</dbReference>
<dbReference type="InterPro" id="IPR011519">
    <property type="entry name" value="UnbV_ASPIC"/>
</dbReference>
<dbReference type="Proteomes" id="UP001174909">
    <property type="component" value="Unassembled WGS sequence"/>
</dbReference>
<dbReference type="InterPro" id="IPR027039">
    <property type="entry name" value="Crtac1"/>
</dbReference>
<reference evidence="4" key="1">
    <citation type="submission" date="2023-03" db="EMBL/GenBank/DDBJ databases">
        <authorList>
            <person name="Steffen K."/>
            <person name="Cardenas P."/>
        </authorList>
    </citation>
    <scope>NUCLEOTIDE SEQUENCE</scope>
</reference>
<dbReference type="SUPFAM" id="SSF48452">
    <property type="entry name" value="TPR-like"/>
    <property type="match status" value="1"/>
</dbReference>
<dbReference type="Pfam" id="PF07593">
    <property type="entry name" value="UnbV_ASPIC"/>
    <property type="match status" value="1"/>
</dbReference>
<sequence length="855" mass="94422">MGCVFADYDGDADLDLYLTTYGENVLYRNNGNATFTDVTEAAGVGCELWSTGAAFADVDGDTDLDLYVCNYVTYDLEQLEQMKEESLQSGKPVPSALNPHVFEPQDNVFYRNNGDGTFTDATDETGIAAVGGRSMQAIFSDFDNDNDVDLYVANDTSTNHIYRNDGGGAFTDVSAESWAADFRGSMGLTAGDYDADGDIDLFMSHWVDEENALYRNLLKEADGMEEGKNGRVDTPPSTLPSFHPSRIRFVDESYTAMLAEESIKQIGWGTTLFDYDNDGDLDIFVTNGSTFQELRQPEVLIPQADMLFRNNGDETFADVSQEAGIAALPIRVGRGATFGDYDNDGDVDIFIVNNHAPPTLLRNEGGNRSNWLHVKLVGTEANRNAIGAKIQVKTADQTQIREIYAGDSYMSFNSLIAEFGVGNATQIETLQQFQAALKQNPSNAEAYYQLGLVYEGLVDATQAIDAFRNAARLAPKRPEITLALGRVYWHSGNRSLARTEFQNLLIGSPKKEILLQLAGLTGDAYHVQRIRTEGSDDYEQTFTEKGNIMTFIAKYTDDYSPAISPDGKWLAFASNRLENAELYLMDLTTRTLQQLTHTDELDEYMPAFSPDAKSIAFVTERTRGGMMLPPVQASGSDPSAATIYLMDIDGRNQRPLIDIEGAQRAPAFSPDGQKIAFESKAPTQETPSNPGSTENNATLEIYIIHIDGTNKKQLTHNAVDDGHPTWAPNGKQIAFTGMVDNIYQIFSVNAEGGTVKQLTFENASHYHPTFSPDGKRIIYVSNAHNHYTLWTMNANGNPNKTQLTNHIGAHFEPSLSRDGRMLVFSSDRSDHMRIYLMDLTKPVQKEALKARLADL</sequence>
<protein>
    <submittedName>
        <fullName evidence="4">Tol-Pal system protein TolB</fullName>
    </submittedName>
</protein>
<dbReference type="Pfam" id="PF07676">
    <property type="entry name" value="PD40"/>
    <property type="match status" value="6"/>
</dbReference>
<proteinExistence type="predicted"/>
<dbReference type="InterPro" id="IPR013517">
    <property type="entry name" value="FG-GAP"/>
</dbReference>
<dbReference type="Gene3D" id="1.25.40.10">
    <property type="entry name" value="Tetratricopeptide repeat domain"/>
    <property type="match status" value="1"/>
</dbReference>
<dbReference type="Gene3D" id="2.130.10.130">
    <property type="entry name" value="Integrin alpha, N-terminal"/>
    <property type="match status" value="2"/>
</dbReference>
<dbReference type="InterPro" id="IPR019734">
    <property type="entry name" value="TPR_rpt"/>
</dbReference>
<evidence type="ECO:0000313" key="4">
    <source>
        <dbReference type="EMBL" id="CAI8009957.1"/>
    </source>
</evidence>
<name>A0AA35WE19_GEOBA</name>
<dbReference type="Pfam" id="PF13517">
    <property type="entry name" value="FG-GAP_3"/>
    <property type="match status" value="3"/>
</dbReference>
<dbReference type="InterPro" id="IPR011990">
    <property type="entry name" value="TPR-like_helical_dom_sf"/>
</dbReference>
<dbReference type="Pfam" id="PF13432">
    <property type="entry name" value="TPR_16"/>
    <property type="match status" value="1"/>
</dbReference>
<keyword evidence="1" id="KW-0732">Signal</keyword>
<organism evidence="4 5">
    <name type="scientific">Geodia barretti</name>
    <name type="common">Barrett's horny sponge</name>
    <dbReference type="NCBI Taxonomy" id="519541"/>
    <lineage>
        <taxon>Eukaryota</taxon>
        <taxon>Metazoa</taxon>
        <taxon>Porifera</taxon>
        <taxon>Demospongiae</taxon>
        <taxon>Heteroscleromorpha</taxon>
        <taxon>Tetractinellida</taxon>
        <taxon>Astrophorina</taxon>
        <taxon>Geodiidae</taxon>
        <taxon>Geodia</taxon>
    </lineage>
</organism>
<dbReference type="SMART" id="SM00028">
    <property type="entry name" value="TPR"/>
    <property type="match status" value="1"/>
</dbReference>
<dbReference type="InterPro" id="IPR028994">
    <property type="entry name" value="Integrin_alpha_N"/>
</dbReference>
<dbReference type="SUPFAM" id="SSF69318">
    <property type="entry name" value="Integrin alpha N-terminal domain"/>
    <property type="match status" value="1"/>
</dbReference>
<dbReference type="AlphaFoldDB" id="A0AA35WE19"/>
<feature type="domain" description="ASPIC/UnbV" evidence="3">
    <location>
        <begin position="385"/>
        <end position="431"/>
    </location>
</feature>
<dbReference type="Gene3D" id="2.120.10.30">
    <property type="entry name" value="TolB, C-terminal domain"/>
    <property type="match status" value="2"/>
</dbReference>
<dbReference type="PANTHER" id="PTHR16026:SF0">
    <property type="entry name" value="CARTILAGE ACIDIC PROTEIN 1"/>
    <property type="match status" value="1"/>
</dbReference>
<comment type="caution">
    <text evidence="4">The sequence shown here is derived from an EMBL/GenBank/DDBJ whole genome shotgun (WGS) entry which is preliminary data.</text>
</comment>
<dbReference type="InterPro" id="IPR011659">
    <property type="entry name" value="WD40"/>
</dbReference>
<evidence type="ECO:0000256" key="1">
    <source>
        <dbReference type="ARBA" id="ARBA00022729"/>
    </source>
</evidence>
<dbReference type="EMBL" id="CASHTH010000999">
    <property type="protein sequence ID" value="CAI8009957.1"/>
    <property type="molecule type" value="Genomic_DNA"/>
</dbReference>
<feature type="repeat" description="TPR" evidence="2">
    <location>
        <begin position="444"/>
        <end position="477"/>
    </location>
</feature>
<evidence type="ECO:0000259" key="3">
    <source>
        <dbReference type="Pfam" id="PF07593"/>
    </source>
</evidence>
<keyword evidence="5" id="KW-1185">Reference proteome</keyword>
<evidence type="ECO:0000256" key="2">
    <source>
        <dbReference type="PROSITE-ProRule" id="PRU00339"/>
    </source>
</evidence>
<dbReference type="PROSITE" id="PS50005">
    <property type="entry name" value="TPR"/>
    <property type="match status" value="1"/>
</dbReference>
<accession>A0AA35WE19</accession>
<dbReference type="Gene3D" id="2.120.10.60">
    <property type="entry name" value="Tricorn protease N-terminal domain"/>
    <property type="match status" value="1"/>
</dbReference>
<evidence type="ECO:0000313" key="5">
    <source>
        <dbReference type="Proteomes" id="UP001174909"/>
    </source>
</evidence>
<dbReference type="PANTHER" id="PTHR16026">
    <property type="entry name" value="CARTILAGE ACIDIC PROTEIN 1"/>
    <property type="match status" value="1"/>
</dbReference>
<keyword evidence="2" id="KW-0802">TPR repeat</keyword>
<dbReference type="InterPro" id="IPR011042">
    <property type="entry name" value="6-blade_b-propeller_TolB-like"/>
</dbReference>
<gene>
    <name evidence="4" type="ORF">GBAR_LOCUS6626</name>
</gene>